<comment type="caution">
    <text evidence="1">The sequence shown here is derived from an EMBL/GenBank/DDBJ whole genome shotgun (WGS) entry which is preliminary data.</text>
</comment>
<accession>A0ACC0HTN1</accession>
<proteinExistence type="predicted"/>
<dbReference type="EMBL" id="CM045761">
    <property type="protein sequence ID" value="KAI8016340.1"/>
    <property type="molecule type" value="Genomic_DNA"/>
</dbReference>
<dbReference type="Proteomes" id="UP001060215">
    <property type="component" value="Chromosome 4"/>
</dbReference>
<keyword evidence="2" id="KW-1185">Reference proteome</keyword>
<reference evidence="1 2" key="1">
    <citation type="journal article" date="2022" name="Plant J.">
        <title>Chromosome-level genome of Camellia lanceoleosa provides a valuable resource for understanding genome evolution and self-incompatibility.</title>
        <authorList>
            <person name="Gong W."/>
            <person name="Xiao S."/>
            <person name="Wang L."/>
            <person name="Liao Z."/>
            <person name="Chang Y."/>
            <person name="Mo W."/>
            <person name="Hu G."/>
            <person name="Li W."/>
            <person name="Zhao G."/>
            <person name="Zhu H."/>
            <person name="Hu X."/>
            <person name="Ji K."/>
            <person name="Xiang X."/>
            <person name="Song Q."/>
            <person name="Yuan D."/>
            <person name="Jin S."/>
            <person name="Zhang L."/>
        </authorList>
    </citation>
    <scope>NUCLEOTIDE SEQUENCE [LARGE SCALE GENOMIC DNA]</scope>
    <source>
        <strain evidence="1">SQ_2022a</strain>
    </source>
</reference>
<sequence>MEMRRSQDISIGQDLTCSLRFLSLRRFELLNLISSQSDQFDRIGSLMSNRDKLMSSLNEEDDGVVLARIRDGEKDARRLGFGMLCSSSNGIEMMENGDRQKCDSTEVVPE</sequence>
<protein>
    <submittedName>
        <fullName evidence="1">Uncharacterized protein</fullName>
    </submittedName>
</protein>
<evidence type="ECO:0000313" key="1">
    <source>
        <dbReference type="EMBL" id="KAI8016340.1"/>
    </source>
</evidence>
<evidence type="ECO:0000313" key="2">
    <source>
        <dbReference type="Proteomes" id="UP001060215"/>
    </source>
</evidence>
<gene>
    <name evidence="1" type="ORF">LOK49_LG05G02685</name>
</gene>
<organism evidence="1 2">
    <name type="scientific">Camellia lanceoleosa</name>
    <dbReference type="NCBI Taxonomy" id="1840588"/>
    <lineage>
        <taxon>Eukaryota</taxon>
        <taxon>Viridiplantae</taxon>
        <taxon>Streptophyta</taxon>
        <taxon>Embryophyta</taxon>
        <taxon>Tracheophyta</taxon>
        <taxon>Spermatophyta</taxon>
        <taxon>Magnoliopsida</taxon>
        <taxon>eudicotyledons</taxon>
        <taxon>Gunneridae</taxon>
        <taxon>Pentapetalae</taxon>
        <taxon>asterids</taxon>
        <taxon>Ericales</taxon>
        <taxon>Theaceae</taxon>
        <taxon>Camellia</taxon>
    </lineage>
</organism>
<name>A0ACC0HTN1_9ERIC</name>